<reference evidence="2 3" key="1">
    <citation type="journal article" date="2014" name="Int. J. Syst. Evol. Microbiol.">
        <title>Complete genome sequence of Corynebacterium casei LMG S-19264T (=DSM 44701T), isolated from a smear-ripened cheese.</title>
        <authorList>
            <consortium name="US DOE Joint Genome Institute (JGI-PGF)"/>
            <person name="Walter F."/>
            <person name="Albersmeier A."/>
            <person name="Kalinowski J."/>
            <person name="Ruckert C."/>
        </authorList>
    </citation>
    <scope>NUCLEOTIDE SEQUENCE [LARGE SCALE GENOMIC DNA]</scope>
    <source>
        <strain evidence="2 3">JCM 4205</strain>
    </source>
</reference>
<evidence type="ECO:0000313" key="2">
    <source>
        <dbReference type="EMBL" id="GGR19864.1"/>
    </source>
</evidence>
<sequence length="215" mass="22110">MGTGGGPLRAGDGPKLEGTVRIGGANRKSGGTLRAIERTVVHPGYANGDGTAPNRNDIALVRLGTGSEPWGLLVPGFAAKPLRTAGRERRNRNGTGSSLVFVTFPSLRSCCGARASSARGRSAPVRPLAVPGPEDEPEPGPEGGREAQVQHGASRTPGRAGHAPPVRSRAPARAWPATPGDPIMSTGTGVRATPHPGREPAATPHQEDAWDNAGW</sequence>
<accession>A0AAV4KK00</accession>
<dbReference type="InterPro" id="IPR009003">
    <property type="entry name" value="Peptidase_S1_PA"/>
</dbReference>
<gene>
    <name evidence="2" type="ORF">GCM10010497_22530</name>
</gene>
<feature type="compositionally biased region" description="Low complexity" evidence="1">
    <location>
        <begin position="163"/>
        <end position="178"/>
    </location>
</feature>
<dbReference type="SUPFAM" id="SSF50494">
    <property type="entry name" value="Trypsin-like serine proteases"/>
    <property type="match status" value="1"/>
</dbReference>
<evidence type="ECO:0000256" key="1">
    <source>
        <dbReference type="SAM" id="MobiDB-lite"/>
    </source>
</evidence>
<comment type="caution">
    <text evidence="2">The sequence shown here is derived from an EMBL/GenBank/DDBJ whole genome shotgun (WGS) entry which is preliminary data.</text>
</comment>
<feature type="region of interest" description="Disordered" evidence="1">
    <location>
        <begin position="1"/>
        <end position="29"/>
    </location>
</feature>
<dbReference type="AlphaFoldDB" id="A0AAV4KK00"/>
<organism evidence="2 3">
    <name type="scientific">Streptomyces cinereoruber</name>
    <dbReference type="NCBI Taxonomy" id="67260"/>
    <lineage>
        <taxon>Bacteria</taxon>
        <taxon>Bacillati</taxon>
        <taxon>Actinomycetota</taxon>
        <taxon>Actinomycetes</taxon>
        <taxon>Kitasatosporales</taxon>
        <taxon>Streptomycetaceae</taxon>
        <taxon>Streptomyces</taxon>
    </lineage>
</organism>
<proteinExistence type="predicted"/>
<evidence type="ECO:0000313" key="3">
    <source>
        <dbReference type="Proteomes" id="UP000642014"/>
    </source>
</evidence>
<protein>
    <submittedName>
        <fullName evidence="2">Uncharacterized protein</fullName>
    </submittedName>
</protein>
<name>A0AAV4KK00_9ACTN</name>
<feature type="region of interest" description="Disordered" evidence="1">
    <location>
        <begin position="114"/>
        <end position="215"/>
    </location>
</feature>
<feature type="compositionally biased region" description="Low complexity" evidence="1">
    <location>
        <begin position="114"/>
        <end position="123"/>
    </location>
</feature>
<dbReference type="Proteomes" id="UP000642014">
    <property type="component" value="Unassembled WGS sequence"/>
</dbReference>
<dbReference type="EMBL" id="BMSJ01000003">
    <property type="protein sequence ID" value="GGR19864.1"/>
    <property type="molecule type" value="Genomic_DNA"/>
</dbReference>